<gene>
    <name evidence="2" type="ORF">DLM65_02475</name>
    <name evidence="1" type="ORF">JF886_14785</name>
</gene>
<dbReference type="AlphaFoldDB" id="A0A2W6AI02"/>
<dbReference type="EMBL" id="JAEKNS010000146">
    <property type="protein sequence ID" value="MBJ7596093.1"/>
    <property type="molecule type" value="Genomic_DNA"/>
</dbReference>
<evidence type="ECO:0000313" key="2">
    <source>
        <dbReference type="EMBL" id="PZR83194.1"/>
    </source>
</evidence>
<dbReference type="SUPFAM" id="SSF56281">
    <property type="entry name" value="Metallo-hydrolase/oxidoreductase"/>
    <property type="match status" value="1"/>
</dbReference>
<dbReference type="InterPro" id="IPR036866">
    <property type="entry name" value="RibonucZ/Hydroxyglut_hydro"/>
</dbReference>
<evidence type="ECO:0000313" key="1">
    <source>
        <dbReference type="EMBL" id="MBJ7596093.1"/>
    </source>
</evidence>
<reference evidence="1 4" key="3">
    <citation type="submission" date="2020-10" db="EMBL/GenBank/DDBJ databases">
        <title>Ca. Dormibacterota MAGs.</title>
        <authorList>
            <person name="Montgomery K."/>
        </authorList>
    </citation>
    <scope>NUCLEOTIDE SEQUENCE [LARGE SCALE GENOMIC DNA]</scope>
    <source>
        <strain evidence="1">SC8812_S17_18</strain>
    </source>
</reference>
<protein>
    <submittedName>
        <fullName evidence="1">MBL fold metallo-hydrolase</fullName>
    </submittedName>
</protein>
<dbReference type="EMBL" id="QHBU01000042">
    <property type="protein sequence ID" value="PZR83194.1"/>
    <property type="molecule type" value="Genomic_DNA"/>
</dbReference>
<accession>A0A934K5S8</accession>
<organism evidence="2 3">
    <name type="scientific">Candidatus Aeolococcus gillhamiae</name>
    <dbReference type="NCBI Taxonomy" id="3127015"/>
    <lineage>
        <taxon>Bacteria</taxon>
        <taxon>Bacillati</taxon>
        <taxon>Candidatus Dormiibacterota</taxon>
        <taxon>Candidatus Dormibacteria</taxon>
        <taxon>Candidatus Aeolococcales</taxon>
        <taxon>Candidatus Aeolococcaceae</taxon>
        <taxon>Candidatus Aeolococcus</taxon>
    </lineage>
</organism>
<reference evidence="2" key="2">
    <citation type="submission" date="2018-05" db="EMBL/GenBank/DDBJ databases">
        <authorList>
            <person name="Ferrari B."/>
        </authorList>
    </citation>
    <scope>NUCLEOTIDE SEQUENCE</scope>
    <source>
        <strain evidence="2">RRmetagenome_bin12</strain>
    </source>
</reference>
<dbReference type="PANTHER" id="PTHR39189:SF1">
    <property type="entry name" value="UPF0173 METAL-DEPENDENT HYDROLASE YTKL"/>
    <property type="match status" value="1"/>
</dbReference>
<evidence type="ECO:0000313" key="4">
    <source>
        <dbReference type="Proteomes" id="UP000606991"/>
    </source>
</evidence>
<comment type="caution">
    <text evidence="2">The sequence shown here is derived from an EMBL/GenBank/DDBJ whole genome shotgun (WGS) entry which is preliminary data.</text>
</comment>
<dbReference type="Proteomes" id="UP000248724">
    <property type="component" value="Unassembled WGS sequence"/>
</dbReference>
<name>A0A2W6AI02_9BACT</name>
<sequence length="207" mass="21849">MEITYLGMSCVRLRGRDTQVIVDPPDGQLPGLGKAGLDLVVRTEGRTDTDKLRAHDGGSQEIAGPGEFEVRGVTVRGVDAGDGRTVMRVEIDDVRVLSVGRLDRQLTEEEIDALGHIDVLVTPVGGGDALGAVAAAKLVNAVSPAIVVPVRYRSPSSAGSGDYEPVETFAKEMGLAEDSYQAQPKLNLNGAMTGSDDSRVVILEPRV</sequence>
<accession>A0A2W6AI02</accession>
<evidence type="ECO:0000313" key="3">
    <source>
        <dbReference type="Proteomes" id="UP000248724"/>
    </source>
</evidence>
<dbReference type="PANTHER" id="PTHR39189">
    <property type="entry name" value="UPF0173 METAL-DEPENDENT HYDROLASE YTKL"/>
    <property type="match status" value="1"/>
</dbReference>
<reference evidence="2 3" key="1">
    <citation type="journal article" date="2017" name="Nature">
        <title>Atmospheric trace gases support primary production in Antarctic desert surface soil.</title>
        <authorList>
            <person name="Ji M."/>
            <person name="Greening C."/>
            <person name="Vanwonterghem I."/>
            <person name="Carere C.R."/>
            <person name="Bay S.K."/>
            <person name="Steen J.A."/>
            <person name="Montgomery K."/>
            <person name="Lines T."/>
            <person name="Beardall J."/>
            <person name="van Dorst J."/>
            <person name="Snape I."/>
            <person name="Stott M.B."/>
            <person name="Hugenholtz P."/>
            <person name="Ferrari B.C."/>
        </authorList>
    </citation>
    <scope>NUCLEOTIDE SEQUENCE [LARGE SCALE GENOMIC DNA]</scope>
    <source>
        <strain evidence="2">RRmetagenome_bin12</strain>
    </source>
</reference>
<dbReference type="Gene3D" id="3.60.15.10">
    <property type="entry name" value="Ribonuclease Z/Hydroxyacylglutathione hydrolase-like"/>
    <property type="match status" value="1"/>
</dbReference>
<dbReference type="Pfam" id="PF13483">
    <property type="entry name" value="Lactamase_B_3"/>
    <property type="match status" value="1"/>
</dbReference>
<dbReference type="RefSeq" id="WP_337313810.1">
    <property type="nucleotide sequence ID" value="NZ_JAEKNS010000146.1"/>
</dbReference>
<proteinExistence type="predicted"/>
<dbReference type="Proteomes" id="UP000606991">
    <property type="component" value="Unassembled WGS sequence"/>
</dbReference>